<keyword evidence="8" id="KW-0418">Kinase</keyword>
<dbReference type="InterPro" id="IPR008144">
    <property type="entry name" value="Guanylate_kin-like_dom"/>
</dbReference>
<keyword evidence="3 6" id="KW-0808">Transferase</keyword>
<feature type="domain" description="Guanylate kinase-like" evidence="7">
    <location>
        <begin position="9"/>
        <end position="182"/>
    </location>
</feature>
<dbReference type="UniPathway" id="UPA00087">
    <property type="reaction ID" value="UER00175"/>
</dbReference>
<dbReference type="OrthoDB" id="341217at2"/>
<comment type="catalytic activity">
    <reaction evidence="1 6">
        <text>alpha-D-ribose 1,5-bisphosphate + ATP = 5-phospho-alpha-D-ribose 1-diphosphate + ADP</text>
        <dbReference type="Rhea" id="RHEA:20109"/>
        <dbReference type="ChEBI" id="CHEBI:30616"/>
        <dbReference type="ChEBI" id="CHEBI:58017"/>
        <dbReference type="ChEBI" id="CHEBI:68688"/>
        <dbReference type="ChEBI" id="CHEBI:456216"/>
        <dbReference type="EC" id="2.7.4.23"/>
    </reaction>
</comment>
<dbReference type="PANTHER" id="PTHR23117:SF8">
    <property type="entry name" value="RIBOSE 1,5-BISPHOSPHATE PHOSPHOKINASE PHNN"/>
    <property type="match status" value="1"/>
</dbReference>
<comment type="pathway">
    <text evidence="2 6">Metabolic intermediate biosynthesis; 5-phospho-alpha-D-ribose 1-diphosphate biosynthesis; 5-phospho-alpha-D-ribose 1-diphosphate from D-ribose 5-phosphate (route II): step 3/3.</text>
</comment>
<evidence type="ECO:0000256" key="6">
    <source>
        <dbReference type="HAMAP-Rule" id="MF_00836"/>
    </source>
</evidence>
<evidence type="ECO:0000256" key="3">
    <source>
        <dbReference type="ARBA" id="ARBA00022679"/>
    </source>
</evidence>
<dbReference type="InterPro" id="IPR027417">
    <property type="entry name" value="P-loop_NTPase"/>
</dbReference>
<evidence type="ECO:0000259" key="7">
    <source>
        <dbReference type="PROSITE" id="PS50052"/>
    </source>
</evidence>
<dbReference type="Gene3D" id="3.40.50.300">
    <property type="entry name" value="P-loop containing nucleotide triphosphate hydrolases"/>
    <property type="match status" value="1"/>
</dbReference>
<dbReference type="STRING" id="696762.PFRI_11290"/>
<gene>
    <name evidence="6 8" type="primary">phnN</name>
    <name evidence="8" type="ORF">PFRI_11290</name>
</gene>
<dbReference type="GO" id="GO:0005524">
    <property type="term" value="F:ATP binding"/>
    <property type="evidence" value="ECO:0007669"/>
    <property type="project" value="UniProtKB-KW"/>
</dbReference>
<feature type="binding site" evidence="6">
    <location>
        <begin position="16"/>
        <end position="23"/>
    </location>
    <ligand>
        <name>ATP</name>
        <dbReference type="ChEBI" id="CHEBI:30616"/>
    </ligand>
</feature>
<name>A0A1L9NZ75_9RHOB</name>
<dbReference type="SUPFAM" id="SSF52540">
    <property type="entry name" value="P-loop containing nucleoside triphosphate hydrolases"/>
    <property type="match status" value="1"/>
</dbReference>
<evidence type="ECO:0000256" key="5">
    <source>
        <dbReference type="ARBA" id="ARBA00022840"/>
    </source>
</evidence>
<dbReference type="EC" id="2.7.4.23" evidence="6"/>
<evidence type="ECO:0000313" key="9">
    <source>
        <dbReference type="Proteomes" id="UP000184514"/>
    </source>
</evidence>
<dbReference type="Proteomes" id="UP000184514">
    <property type="component" value="Unassembled WGS sequence"/>
</dbReference>
<dbReference type="GO" id="GO:0006015">
    <property type="term" value="P:5-phosphoribose 1-diphosphate biosynthetic process"/>
    <property type="evidence" value="ECO:0007669"/>
    <property type="project" value="UniProtKB-UniRule"/>
</dbReference>
<reference evidence="8 9" key="1">
    <citation type="submission" date="2016-10" db="EMBL/GenBank/DDBJ databases">
        <title>Genome sequence of Planktotalea frisia SH6-1.</title>
        <authorList>
            <person name="Poehlein A."/>
            <person name="Bakenhus I."/>
            <person name="Voget S."/>
            <person name="Brinkhoff T."/>
            <person name="Simon M."/>
        </authorList>
    </citation>
    <scope>NUCLEOTIDE SEQUENCE [LARGE SCALE GENOMIC DNA]</scope>
    <source>
        <strain evidence="8 9">SH6-1</strain>
    </source>
</reference>
<dbReference type="EMBL" id="MLCB01000091">
    <property type="protein sequence ID" value="OJI94580.1"/>
    <property type="molecule type" value="Genomic_DNA"/>
</dbReference>
<keyword evidence="5 6" id="KW-0067">ATP-binding</keyword>
<dbReference type="RefSeq" id="WP_072629753.1">
    <property type="nucleotide sequence ID" value="NZ_MLCB01000091.1"/>
</dbReference>
<evidence type="ECO:0000256" key="2">
    <source>
        <dbReference type="ARBA" id="ARBA00005069"/>
    </source>
</evidence>
<evidence type="ECO:0000313" key="8">
    <source>
        <dbReference type="EMBL" id="OJI94580.1"/>
    </source>
</evidence>
<comment type="caution">
    <text evidence="8">The sequence shown here is derived from an EMBL/GenBank/DDBJ whole genome shotgun (WGS) entry which is preliminary data.</text>
</comment>
<evidence type="ECO:0000256" key="4">
    <source>
        <dbReference type="ARBA" id="ARBA00022741"/>
    </source>
</evidence>
<accession>A0A1L9NZ75</accession>
<dbReference type="GO" id="GO:0033863">
    <property type="term" value="F:ribose 1,5-bisphosphate phosphokinase activity"/>
    <property type="evidence" value="ECO:0007669"/>
    <property type="project" value="UniProtKB-UniRule"/>
</dbReference>
<sequence>MTLASKSGGRLIAVVGPSGVGKDSVMAGLHDAIPDLHMVRRVITRAPDLGGENYDAVSVAQFEAMVEDGAFAVHWRAHGLYYGIPINVKYQLGKGTDCLVNFSRKALAQAAEIFPRFIVLNITAKPETLAHRLAARARETEEEISKRLAQADKPLPVGLKVINLANDGPLYQTIARGAALLQPVSL</sequence>
<keyword evidence="4 6" id="KW-0547">Nucleotide-binding</keyword>
<dbReference type="PROSITE" id="PS50052">
    <property type="entry name" value="GUANYLATE_KINASE_2"/>
    <property type="match status" value="1"/>
</dbReference>
<dbReference type="HAMAP" id="MF_00836">
    <property type="entry name" value="PhnN"/>
    <property type="match status" value="1"/>
</dbReference>
<dbReference type="GO" id="GO:0005829">
    <property type="term" value="C:cytosol"/>
    <property type="evidence" value="ECO:0007669"/>
    <property type="project" value="TreeGrafter"/>
</dbReference>
<dbReference type="NCBIfam" id="TIGR02322">
    <property type="entry name" value="phosphon_PhnN"/>
    <property type="match status" value="1"/>
</dbReference>
<proteinExistence type="inferred from homology"/>
<comment type="function">
    <text evidence="6">Catalyzes the phosphorylation of ribose 1,5-bisphosphate to 5-phospho-D-ribosyl alpha-1-diphosphate (PRPP).</text>
</comment>
<dbReference type="GO" id="GO:0019634">
    <property type="term" value="P:organic phosphonate metabolic process"/>
    <property type="evidence" value="ECO:0007669"/>
    <property type="project" value="UniProtKB-UniRule"/>
</dbReference>
<dbReference type="AlphaFoldDB" id="A0A1L9NZ75"/>
<comment type="similarity">
    <text evidence="6">Belongs to the ribose 1,5-bisphosphokinase family.</text>
</comment>
<evidence type="ECO:0000256" key="1">
    <source>
        <dbReference type="ARBA" id="ARBA00000373"/>
    </source>
</evidence>
<dbReference type="InterPro" id="IPR008145">
    <property type="entry name" value="GK/Ca_channel_bsu"/>
</dbReference>
<dbReference type="PANTHER" id="PTHR23117">
    <property type="entry name" value="GUANYLATE KINASE-RELATED"/>
    <property type="match status" value="1"/>
</dbReference>
<keyword evidence="9" id="KW-1185">Reference proteome</keyword>
<dbReference type="SMART" id="SM00072">
    <property type="entry name" value="GuKc"/>
    <property type="match status" value="1"/>
</dbReference>
<dbReference type="InterPro" id="IPR012699">
    <property type="entry name" value="PhnN"/>
</dbReference>
<dbReference type="Pfam" id="PF00625">
    <property type="entry name" value="Guanylate_kin"/>
    <property type="match status" value="1"/>
</dbReference>
<organism evidence="8 9">
    <name type="scientific">Planktotalea frisia</name>
    <dbReference type="NCBI Taxonomy" id="696762"/>
    <lineage>
        <taxon>Bacteria</taxon>
        <taxon>Pseudomonadati</taxon>
        <taxon>Pseudomonadota</taxon>
        <taxon>Alphaproteobacteria</taxon>
        <taxon>Rhodobacterales</taxon>
        <taxon>Paracoccaceae</taxon>
        <taxon>Planktotalea</taxon>
    </lineage>
</organism>
<protein>
    <recommendedName>
        <fullName evidence="6">Ribose 1,5-bisphosphate phosphokinase PhnN</fullName>
        <ecNumber evidence="6">2.7.4.23</ecNumber>
    </recommendedName>
    <alternativeName>
        <fullName evidence="6">Ribose 1,5-bisphosphokinase</fullName>
    </alternativeName>
</protein>